<reference evidence="2 3" key="1">
    <citation type="journal article" date="2016" name="Appl. Environ. Microbiol.">
        <title>Lack of Overt Genome Reduction in the Bryostatin-Producing Bryozoan Symbiont "Candidatus Endobugula sertula".</title>
        <authorList>
            <person name="Miller I.J."/>
            <person name="Vanee N."/>
            <person name="Fong S.S."/>
            <person name="Lim-Fong G.E."/>
            <person name="Kwan J.C."/>
        </authorList>
    </citation>
    <scope>NUCLEOTIDE SEQUENCE [LARGE SCALE GENOMIC DNA]</scope>
    <source>
        <strain evidence="2">AB1-4</strain>
    </source>
</reference>
<feature type="compositionally biased region" description="Basic and acidic residues" evidence="1">
    <location>
        <begin position="148"/>
        <end position="161"/>
    </location>
</feature>
<dbReference type="Proteomes" id="UP000242502">
    <property type="component" value="Unassembled WGS sequence"/>
</dbReference>
<feature type="region of interest" description="Disordered" evidence="1">
    <location>
        <begin position="91"/>
        <end position="162"/>
    </location>
</feature>
<dbReference type="AlphaFoldDB" id="A0A1D2QQT5"/>
<dbReference type="STRING" id="62101.AB835_06325"/>
<organism evidence="2 3">
    <name type="scientific">Candidatus Endobugula sertula</name>
    <name type="common">Bugula neritina bacterial symbiont</name>
    <dbReference type="NCBI Taxonomy" id="62101"/>
    <lineage>
        <taxon>Bacteria</taxon>
        <taxon>Pseudomonadati</taxon>
        <taxon>Pseudomonadota</taxon>
        <taxon>Gammaproteobacteria</taxon>
        <taxon>Cellvibrionales</taxon>
        <taxon>Cellvibrionaceae</taxon>
        <taxon>Candidatus Endobugula</taxon>
    </lineage>
</organism>
<comment type="caution">
    <text evidence="2">The sequence shown here is derived from an EMBL/GenBank/DDBJ whole genome shotgun (WGS) entry which is preliminary data.</text>
</comment>
<name>A0A1D2QQT5_9GAMM</name>
<protein>
    <submittedName>
        <fullName evidence="2">Uncharacterized protein</fullName>
    </submittedName>
</protein>
<evidence type="ECO:0000313" key="3">
    <source>
        <dbReference type="Proteomes" id="UP000242502"/>
    </source>
</evidence>
<sequence>MSHSKDLLNKRKKSLLVELESIKHLLDDNPSTIPILKDAVVEKESTAYVQILEDNIPPNTESKPISGSKCTEKQLTHHASEQKALFNVEQASQKAGKEVLNKPQTTPPMHTEKNVSGKTLSNNPFLPDHVRKRLDQKSATLTSAESPESPKSHSQHPHDTEQLIEQLVAQYLPKIEAELRARLLAAVKPQKNGEETSL</sequence>
<feature type="compositionally biased region" description="Polar residues" evidence="1">
    <location>
        <begin position="137"/>
        <end position="146"/>
    </location>
</feature>
<feature type="region of interest" description="Disordered" evidence="1">
    <location>
        <begin position="58"/>
        <end position="78"/>
    </location>
</feature>
<gene>
    <name evidence="2" type="ORF">AB835_06325</name>
</gene>
<dbReference type="EMBL" id="MDLC01000017">
    <property type="protein sequence ID" value="ODS23932.1"/>
    <property type="molecule type" value="Genomic_DNA"/>
</dbReference>
<evidence type="ECO:0000313" key="2">
    <source>
        <dbReference type="EMBL" id="ODS23932.1"/>
    </source>
</evidence>
<proteinExistence type="predicted"/>
<feature type="compositionally biased region" description="Polar residues" evidence="1">
    <location>
        <begin position="58"/>
        <end position="69"/>
    </location>
</feature>
<evidence type="ECO:0000256" key="1">
    <source>
        <dbReference type="SAM" id="MobiDB-lite"/>
    </source>
</evidence>
<accession>A0A1D2QQT5</accession>